<accession>A0A7I8BES0</accession>
<organism evidence="2 3">
    <name type="scientific">Paraburkholderia largidicola</name>
    <dbReference type="NCBI Taxonomy" id="3014751"/>
    <lineage>
        <taxon>Bacteria</taxon>
        <taxon>Pseudomonadati</taxon>
        <taxon>Pseudomonadota</taxon>
        <taxon>Betaproteobacteria</taxon>
        <taxon>Burkholderiales</taxon>
        <taxon>Burkholderiaceae</taxon>
        <taxon>Paraburkholderia</taxon>
    </lineage>
</organism>
<dbReference type="PROSITE" id="PS51257">
    <property type="entry name" value="PROKAR_LIPOPROTEIN"/>
    <property type="match status" value="1"/>
</dbReference>
<dbReference type="EMBL" id="AP023174">
    <property type="protein sequence ID" value="BCF87086.1"/>
    <property type="molecule type" value="Genomic_DNA"/>
</dbReference>
<dbReference type="KEGG" id="plad:PPGU16_01530"/>
<dbReference type="RefSeq" id="WP_180721273.1">
    <property type="nucleotide sequence ID" value="NZ_AP023174.1"/>
</dbReference>
<keyword evidence="1" id="KW-0732">Signal</keyword>
<feature type="chain" id="PRO_5029461492" description="Lipoprotein" evidence="1">
    <location>
        <begin position="19"/>
        <end position="218"/>
    </location>
</feature>
<reference evidence="2 3" key="1">
    <citation type="journal article" date="2020" name="Genes (Basel)">
        <title>Genomic Comparison of Insect Gut Symbionts from Divergent Burkholderia Subclades.</title>
        <authorList>
            <person name="Takeshita K."/>
            <person name="Kikuchi Y."/>
        </authorList>
    </citation>
    <scope>NUCLEOTIDE SEQUENCE [LARGE SCALE GENOMIC DNA]</scope>
    <source>
        <strain evidence="2 3">PGU16</strain>
    </source>
</reference>
<protein>
    <recommendedName>
        <fullName evidence="4">Lipoprotein</fullName>
    </recommendedName>
</protein>
<dbReference type="AlphaFoldDB" id="A0A7I8BES0"/>
<gene>
    <name evidence="2" type="ORF">PPGU16_01530</name>
</gene>
<evidence type="ECO:0000313" key="2">
    <source>
        <dbReference type="EMBL" id="BCF87086.1"/>
    </source>
</evidence>
<dbReference type="Proteomes" id="UP000510888">
    <property type="component" value="Chromosome 1"/>
</dbReference>
<feature type="signal peptide" evidence="1">
    <location>
        <begin position="1"/>
        <end position="18"/>
    </location>
</feature>
<evidence type="ECO:0008006" key="4">
    <source>
        <dbReference type="Google" id="ProtNLM"/>
    </source>
</evidence>
<name>A0A7I8BES0_9BURK</name>
<evidence type="ECO:0000256" key="1">
    <source>
        <dbReference type="SAM" id="SignalP"/>
    </source>
</evidence>
<evidence type="ECO:0000313" key="3">
    <source>
        <dbReference type="Proteomes" id="UP000510888"/>
    </source>
</evidence>
<sequence length="218" mass="24703">MKFLRTLIILALTTPFFAACASSDDRFSNEQIFAFGPTYSECQSLPDGLPFNIWGDRLPHNIQQTVSPDESMLTVQGTEYEGERYLDVTVYRFFVNSHQCKVFAAAYNGERRRIMAAATAKAKEAAKVSVEKNHRWFSQNINHDHCIPSQTPAYYIREIQDDGRRADTADTSGPDGLIKVEVSYREDNGDTMVYTLYRSESACTASLPRNQAIPSRYE</sequence>
<proteinExistence type="predicted"/>
<keyword evidence="3" id="KW-1185">Reference proteome</keyword>